<dbReference type="OrthoDB" id="9781976at2"/>
<dbReference type="InterPro" id="IPR020846">
    <property type="entry name" value="MFS_dom"/>
</dbReference>
<dbReference type="InterPro" id="IPR011701">
    <property type="entry name" value="MFS"/>
</dbReference>
<dbReference type="EMBL" id="RAHH01000019">
    <property type="protein sequence ID" value="RJT42885.1"/>
    <property type="molecule type" value="Genomic_DNA"/>
</dbReference>
<evidence type="ECO:0000313" key="9">
    <source>
        <dbReference type="Proteomes" id="UP000284908"/>
    </source>
</evidence>
<dbReference type="GO" id="GO:0022857">
    <property type="term" value="F:transmembrane transporter activity"/>
    <property type="evidence" value="ECO:0007669"/>
    <property type="project" value="InterPro"/>
</dbReference>
<evidence type="ECO:0000256" key="6">
    <source>
        <dbReference type="SAM" id="Phobius"/>
    </source>
</evidence>
<organism evidence="8 9">
    <name type="scientific">Rahnella woolbedingensis</name>
    <dbReference type="NCBI Taxonomy" id="1510574"/>
    <lineage>
        <taxon>Bacteria</taxon>
        <taxon>Pseudomonadati</taxon>
        <taxon>Pseudomonadota</taxon>
        <taxon>Gammaproteobacteria</taxon>
        <taxon>Enterobacterales</taxon>
        <taxon>Yersiniaceae</taxon>
        <taxon>Rahnella</taxon>
    </lineage>
</organism>
<keyword evidence="4 6" id="KW-1133">Transmembrane helix</keyword>
<sequence length="537" mass="57204">MAESKIPNRQAIGLPLLILCLAQFLASADNVTLSIATSALIRDFGASMSQISTANTLYPLVAGTFMIAGGMLGLIIGWRRTFRAGCLIYFIAEVTAVFSPSMTVFTYLARILAGMGGSLMIPAVFGIITSSFQGRQQAIAFGALGAASGFSFAMGPVICGLLLDYLGWRWAFGTMGALAIIILFCSVFIPMPGKPDCRVRFDLPGFVLSTLGLFFVVFGILQISTWGLLTPFNPPFTLFGQSPALALVGTGLIILGLMLRWEKHREITSGSALIPQSFLRTVQVRAGLYLTMYIFFAYSSGIFVVVSFVQVVGGLNAVHTGLLIIPFAACLAASSIGLPLIFQQRNPRRQCRIGLLLGIAGSALAATGISDMHFNITIVTLGLCLIGASMGTVAANAPFLITHALPERDAQQSGGIQAAARDIGQALGIALVSMVMLTAITFSMKKFTAEISTVSPQTYLTVKNLRVIPYLNDRAFELMIVKSGASPQDLPQLMPVYQHVRARVTRAGLFSMTIMTAIFLLGTGGIPASLLQAKKKA</sequence>
<evidence type="ECO:0000256" key="4">
    <source>
        <dbReference type="ARBA" id="ARBA00022989"/>
    </source>
</evidence>
<reference evidence="8 9" key="1">
    <citation type="submission" date="2018-09" db="EMBL/GenBank/DDBJ databases">
        <authorList>
            <person name="Le Fleche-Mateos A."/>
        </authorList>
    </citation>
    <scope>NUCLEOTIDE SEQUENCE [LARGE SCALE GENOMIC DNA]</scope>
    <source>
        <strain evidence="8 9">DSM 27399</strain>
    </source>
</reference>
<name>A0A419N6H3_9GAMM</name>
<feature type="transmembrane region" description="Helical" evidence="6">
    <location>
        <begin position="140"/>
        <end position="163"/>
    </location>
</feature>
<feature type="transmembrane region" description="Helical" evidence="6">
    <location>
        <begin position="107"/>
        <end position="128"/>
    </location>
</feature>
<keyword evidence="3 6" id="KW-0812">Transmembrane</keyword>
<feature type="transmembrane region" description="Helical" evidence="6">
    <location>
        <begin position="321"/>
        <end position="341"/>
    </location>
</feature>
<feature type="transmembrane region" description="Helical" evidence="6">
    <location>
        <begin position="201"/>
        <end position="223"/>
    </location>
</feature>
<dbReference type="PROSITE" id="PS50850">
    <property type="entry name" value="MFS"/>
    <property type="match status" value="1"/>
</dbReference>
<comment type="caution">
    <text evidence="8">The sequence shown here is derived from an EMBL/GenBank/DDBJ whole genome shotgun (WGS) entry which is preliminary data.</text>
</comment>
<dbReference type="GO" id="GO:0016020">
    <property type="term" value="C:membrane"/>
    <property type="evidence" value="ECO:0007669"/>
    <property type="project" value="UniProtKB-SubCell"/>
</dbReference>
<feature type="transmembrane region" description="Helical" evidence="6">
    <location>
        <begin position="353"/>
        <end position="370"/>
    </location>
</feature>
<evidence type="ECO:0000256" key="5">
    <source>
        <dbReference type="ARBA" id="ARBA00023136"/>
    </source>
</evidence>
<feature type="transmembrane region" description="Helical" evidence="6">
    <location>
        <begin position="286"/>
        <end position="309"/>
    </location>
</feature>
<gene>
    <name evidence="8" type="ORF">D6C13_16480</name>
</gene>
<feature type="transmembrane region" description="Helical" evidence="6">
    <location>
        <begin position="509"/>
        <end position="531"/>
    </location>
</feature>
<feature type="transmembrane region" description="Helical" evidence="6">
    <location>
        <begin position="57"/>
        <end position="77"/>
    </location>
</feature>
<dbReference type="CDD" id="cd17321">
    <property type="entry name" value="MFS_MMR_MDR_like"/>
    <property type="match status" value="1"/>
</dbReference>
<dbReference type="Gene3D" id="1.20.1250.20">
    <property type="entry name" value="MFS general substrate transporter like domains"/>
    <property type="match status" value="2"/>
</dbReference>
<feature type="transmembrane region" description="Helical" evidence="6">
    <location>
        <begin position="84"/>
        <end position="101"/>
    </location>
</feature>
<feature type="transmembrane region" description="Helical" evidence="6">
    <location>
        <begin position="243"/>
        <end position="261"/>
    </location>
</feature>
<keyword evidence="2" id="KW-0813">Transport</keyword>
<accession>A0A419N6H3</accession>
<protein>
    <submittedName>
        <fullName evidence="8">MFS transporter</fullName>
    </submittedName>
</protein>
<proteinExistence type="predicted"/>
<evidence type="ECO:0000256" key="3">
    <source>
        <dbReference type="ARBA" id="ARBA00022692"/>
    </source>
</evidence>
<evidence type="ECO:0000259" key="7">
    <source>
        <dbReference type="PROSITE" id="PS50850"/>
    </source>
</evidence>
<evidence type="ECO:0000256" key="1">
    <source>
        <dbReference type="ARBA" id="ARBA00004141"/>
    </source>
</evidence>
<dbReference type="RefSeq" id="WP_120133795.1">
    <property type="nucleotide sequence ID" value="NZ_RAHH01000019.1"/>
</dbReference>
<feature type="transmembrane region" description="Helical" evidence="6">
    <location>
        <begin position="423"/>
        <end position="444"/>
    </location>
</feature>
<feature type="transmembrane region" description="Helical" evidence="6">
    <location>
        <begin position="376"/>
        <end position="402"/>
    </location>
</feature>
<evidence type="ECO:0000313" key="8">
    <source>
        <dbReference type="EMBL" id="RJT42885.1"/>
    </source>
</evidence>
<dbReference type="PANTHER" id="PTHR42718:SF9">
    <property type="entry name" value="MAJOR FACILITATOR SUPERFAMILY MULTIDRUG TRANSPORTER MFSC"/>
    <property type="match status" value="1"/>
</dbReference>
<dbReference type="AlphaFoldDB" id="A0A419N6H3"/>
<dbReference type="SUPFAM" id="SSF103473">
    <property type="entry name" value="MFS general substrate transporter"/>
    <property type="match status" value="1"/>
</dbReference>
<comment type="subcellular location">
    <subcellularLocation>
        <location evidence="1">Membrane</location>
        <topology evidence="1">Multi-pass membrane protein</topology>
    </subcellularLocation>
</comment>
<feature type="domain" description="Major facilitator superfamily (MFS) profile" evidence="7">
    <location>
        <begin position="15"/>
        <end position="475"/>
    </location>
</feature>
<dbReference type="InterPro" id="IPR036259">
    <property type="entry name" value="MFS_trans_sf"/>
</dbReference>
<dbReference type="PANTHER" id="PTHR42718">
    <property type="entry name" value="MAJOR FACILITATOR SUPERFAMILY MULTIDRUG TRANSPORTER MFSC"/>
    <property type="match status" value="1"/>
</dbReference>
<dbReference type="Pfam" id="PF07690">
    <property type="entry name" value="MFS_1"/>
    <property type="match status" value="1"/>
</dbReference>
<evidence type="ECO:0000256" key="2">
    <source>
        <dbReference type="ARBA" id="ARBA00022448"/>
    </source>
</evidence>
<dbReference type="Proteomes" id="UP000284908">
    <property type="component" value="Unassembled WGS sequence"/>
</dbReference>
<feature type="transmembrane region" description="Helical" evidence="6">
    <location>
        <begin position="169"/>
        <end position="189"/>
    </location>
</feature>
<keyword evidence="5 6" id="KW-0472">Membrane</keyword>
<keyword evidence="9" id="KW-1185">Reference proteome</keyword>